<proteinExistence type="predicted"/>
<evidence type="ECO:0000313" key="3">
    <source>
        <dbReference type="Proteomes" id="UP000051757"/>
    </source>
</evidence>
<protein>
    <submittedName>
        <fullName evidence="2">Uncharacterized protein</fullName>
    </submittedName>
</protein>
<dbReference type="Proteomes" id="UP000051757">
    <property type="component" value="Unassembled WGS sequence"/>
</dbReference>
<keyword evidence="3" id="KW-1185">Reference proteome</keyword>
<feature type="compositionally biased region" description="Basic and acidic residues" evidence="1">
    <location>
        <begin position="35"/>
        <end position="65"/>
    </location>
</feature>
<feature type="region of interest" description="Disordered" evidence="1">
    <location>
        <begin position="28"/>
        <end position="78"/>
    </location>
</feature>
<gene>
    <name evidence="2" type="ORF">ARC23_00020</name>
</gene>
<reference evidence="2 3" key="1">
    <citation type="journal article" date="2016" name="Front. Microbiol.">
        <title>Genome Sequence of Type Strains of Genus Stenotrophomonas.</title>
        <authorList>
            <person name="Patil P.P."/>
            <person name="Midha S."/>
            <person name="Kumar S."/>
            <person name="Patil P.B."/>
        </authorList>
    </citation>
    <scope>NUCLEOTIDE SEQUENCE [LARGE SCALE GENOMIC DNA]</scope>
    <source>
        <strain evidence="2 3">LMG 978</strain>
    </source>
</reference>
<sequence>MRTLHSVQAMGGLDAASACATYDGNAMHPACQESPHLKDIPPDVAARESRRNKGMEVWSSERKGSDTPLDLSGSKKDL</sequence>
<dbReference type="EMBL" id="LLXV01000001">
    <property type="protein sequence ID" value="KRG53204.1"/>
    <property type="molecule type" value="Genomic_DNA"/>
</dbReference>
<comment type="caution">
    <text evidence="2">The sequence shown here is derived from an EMBL/GenBank/DDBJ whole genome shotgun (WGS) entry which is preliminary data.</text>
</comment>
<name>A0A0R0BI59_9GAMM</name>
<dbReference type="AlphaFoldDB" id="A0A0R0BI59"/>
<evidence type="ECO:0000256" key="1">
    <source>
        <dbReference type="SAM" id="MobiDB-lite"/>
    </source>
</evidence>
<dbReference type="OrthoDB" id="6046130at2"/>
<organism evidence="2 3">
    <name type="scientific">Stenotrophomonas beteli</name>
    <dbReference type="NCBI Taxonomy" id="3384461"/>
    <lineage>
        <taxon>Bacteria</taxon>
        <taxon>Pseudomonadati</taxon>
        <taxon>Pseudomonadota</taxon>
        <taxon>Gammaproteobacteria</taxon>
        <taxon>Lysobacterales</taxon>
        <taxon>Lysobacteraceae</taxon>
        <taxon>Stenotrophomonas</taxon>
        <taxon>Stenotrophomonas maltophilia group</taxon>
    </lineage>
</organism>
<evidence type="ECO:0000313" key="2">
    <source>
        <dbReference type="EMBL" id="KRG53204.1"/>
    </source>
</evidence>
<accession>A0A0R0BI59</accession>